<dbReference type="GO" id="GO:0006412">
    <property type="term" value="P:translation"/>
    <property type="evidence" value="ECO:0007669"/>
    <property type="project" value="InterPro"/>
</dbReference>
<organism evidence="7 8">
    <name type="scientific">Phytophthora aleatoria</name>
    <dbReference type="NCBI Taxonomy" id="2496075"/>
    <lineage>
        <taxon>Eukaryota</taxon>
        <taxon>Sar</taxon>
        <taxon>Stramenopiles</taxon>
        <taxon>Oomycota</taxon>
        <taxon>Peronosporomycetes</taxon>
        <taxon>Peronosporales</taxon>
        <taxon>Peronosporaceae</taxon>
        <taxon>Phytophthora</taxon>
    </lineage>
</organism>
<keyword evidence="8" id="KW-1185">Reference proteome</keyword>
<evidence type="ECO:0008006" key="9">
    <source>
        <dbReference type="Google" id="ProtNLM"/>
    </source>
</evidence>
<keyword evidence="3" id="KW-0687">Ribonucleoprotein</keyword>
<evidence type="ECO:0000256" key="3">
    <source>
        <dbReference type="ARBA" id="ARBA00023274"/>
    </source>
</evidence>
<protein>
    <recommendedName>
        <fullName evidence="9">FHA domain-containing protein</fullName>
    </recommendedName>
</protein>
<dbReference type="Pfam" id="PF00498">
    <property type="entry name" value="FHA"/>
    <property type="match status" value="1"/>
</dbReference>
<accession>A0A8J5JF16</accession>
<keyword evidence="2" id="KW-0689">Ribosomal protein</keyword>
<comment type="caution">
    <text evidence="7">The sequence shown here is derived from an EMBL/GenBank/DDBJ whole genome shotgun (WGS) entry which is preliminary data.</text>
</comment>
<dbReference type="CDD" id="cd00060">
    <property type="entry name" value="FHA"/>
    <property type="match status" value="1"/>
</dbReference>
<dbReference type="GO" id="GO:1990904">
    <property type="term" value="C:ribonucleoprotein complex"/>
    <property type="evidence" value="ECO:0007669"/>
    <property type="project" value="UniProtKB-KW"/>
</dbReference>
<evidence type="ECO:0000256" key="2">
    <source>
        <dbReference type="ARBA" id="ARBA00022980"/>
    </source>
</evidence>
<dbReference type="FunFam" id="3.30.390.110:FF:000004">
    <property type="entry name" value="Large subunit ribosomal protein L28e"/>
    <property type="match status" value="1"/>
</dbReference>
<evidence type="ECO:0000256" key="4">
    <source>
        <dbReference type="SAM" id="Coils"/>
    </source>
</evidence>
<feature type="domain" description="Ribosomal eL28/Mak16" evidence="6">
    <location>
        <begin position="6"/>
        <end position="117"/>
    </location>
</feature>
<dbReference type="InterPro" id="IPR029004">
    <property type="entry name" value="Ribosomal_eL28/Mak16"/>
</dbReference>
<comment type="similarity">
    <text evidence="1">Belongs to the eukaryotic ribosomal protein eL28 family.</text>
</comment>
<dbReference type="GO" id="GO:0005840">
    <property type="term" value="C:ribosome"/>
    <property type="evidence" value="ECO:0007669"/>
    <property type="project" value="UniProtKB-KW"/>
</dbReference>
<dbReference type="PANTHER" id="PTHR10544">
    <property type="entry name" value="60S RIBOSOMAL PROTEIN L28"/>
    <property type="match status" value="1"/>
</dbReference>
<gene>
    <name evidence="7" type="ORF">JG688_00003093</name>
</gene>
<evidence type="ECO:0000313" key="7">
    <source>
        <dbReference type="EMBL" id="KAG6974402.1"/>
    </source>
</evidence>
<dbReference type="Proteomes" id="UP000709295">
    <property type="component" value="Unassembled WGS sequence"/>
</dbReference>
<evidence type="ECO:0000256" key="1">
    <source>
        <dbReference type="ARBA" id="ARBA00007926"/>
    </source>
</evidence>
<evidence type="ECO:0000259" key="6">
    <source>
        <dbReference type="Pfam" id="PF01778"/>
    </source>
</evidence>
<feature type="coiled-coil region" evidence="4">
    <location>
        <begin position="298"/>
        <end position="325"/>
    </location>
</feature>
<dbReference type="InterPro" id="IPR002672">
    <property type="entry name" value="Ribosomal_eL28"/>
</dbReference>
<proteinExistence type="inferred from homology"/>
<keyword evidence="4" id="KW-0175">Coiled coil</keyword>
<evidence type="ECO:0000259" key="5">
    <source>
        <dbReference type="Pfam" id="PF00498"/>
    </source>
</evidence>
<dbReference type="AlphaFoldDB" id="A0A8J5JF16"/>
<dbReference type="Pfam" id="PF01778">
    <property type="entry name" value="Ribosomal_L28e"/>
    <property type="match status" value="1"/>
</dbReference>
<dbReference type="InterPro" id="IPR000253">
    <property type="entry name" value="FHA_dom"/>
</dbReference>
<reference evidence="7" key="1">
    <citation type="submission" date="2021-01" db="EMBL/GenBank/DDBJ databases">
        <title>Phytophthora aleatoria, a newly-described species from Pinus radiata is distinct from Phytophthora cactorum isolates based on comparative genomics.</title>
        <authorList>
            <person name="Mcdougal R."/>
            <person name="Panda P."/>
            <person name="Williams N."/>
            <person name="Studholme D.J."/>
        </authorList>
    </citation>
    <scope>NUCLEOTIDE SEQUENCE</scope>
    <source>
        <strain evidence="7">NZFS 4037</strain>
    </source>
</reference>
<name>A0A8J5JF16_9STRA</name>
<dbReference type="EMBL" id="JAENGY010000090">
    <property type="protein sequence ID" value="KAG6974402.1"/>
    <property type="molecule type" value="Genomic_DNA"/>
</dbReference>
<evidence type="ECO:0000313" key="8">
    <source>
        <dbReference type="Proteomes" id="UP000709295"/>
    </source>
</evidence>
<dbReference type="GO" id="GO:0003735">
    <property type="term" value="F:structural constituent of ribosome"/>
    <property type="evidence" value="ECO:0007669"/>
    <property type="project" value="InterPro"/>
</dbReference>
<sequence length="394" mass="43546">MSSDTLTWLLTKNTSSFLVKRNGNEFAREKFNLLNRNCRKYSGLASSKAVDISLADKKVTLTTKIAKATKKPAKAENAVPLRKGARGGANTIRANISRNYYRRDLKKAALAKWSRLSTVAKVEKGVLQKKAIRSRRVKARLDMPFLRSVEVDNSIELRSSKTLIGSGTTTCDVVISGDNVLELHALLNLSADKASAKLVPFSTTAGICYVNDGVVPPEGAVVVHGDRVAFGTPRNVFVFELTPHPQMKALPQQSIETEKYSMDMKTQTEQQIQQTTDRLTSQHDQTLASLRESHAHQLQKLMVAIEEKDRELAQLKRQQRAETLEKGVAKRKCEQELRKFFECAIGKCDEQIAQAGDQLEKLLQSAEGDVLGARFGAAQVDGLAGNVGMYSSLR</sequence>
<feature type="domain" description="FHA" evidence="5">
    <location>
        <begin position="163"/>
        <end position="231"/>
    </location>
</feature>